<dbReference type="EMBL" id="VRZA01000001">
    <property type="protein sequence ID" value="TXS96550.1"/>
    <property type="molecule type" value="Genomic_DNA"/>
</dbReference>
<evidence type="ECO:0000313" key="2">
    <source>
        <dbReference type="EMBL" id="TXS96550.1"/>
    </source>
</evidence>
<dbReference type="AlphaFoldDB" id="A0A5C9AA70"/>
<dbReference type="Gene3D" id="2.40.10.220">
    <property type="entry name" value="predicted glycosyltransferase like domains"/>
    <property type="match status" value="1"/>
</dbReference>
<feature type="domain" description="PilZ" evidence="1">
    <location>
        <begin position="52"/>
        <end position="141"/>
    </location>
</feature>
<gene>
    <name evidence="2" type="ORF">FV139_03470</name>
</gene>
<evidence type="ECO:0000259" key="1">
    <source>
        <dbReference type="Pfam" id="PF07238"/>
    </source>
</evidence>
<organism evidence="2 3">
    <name type="scientific">Parahaliea maris</name>
    <dbReference type="NCBI Taxonomy" id="2716870"/>
    <lineage>
        <taxon>Bacteria</taxon>
        <taxon>Pseudomonadati</taxon>
        <taxon>Pseudomonadota</taxon>
        <taxon>Gammaproteobacteria</taxon>
        <taxon>Cellvibrionales</taxon>
        <taxon>Halieaceae</taxon>
        <taxon>Parahaliea</taxon>
    </lineage>
</organism>
<dbReference type="Pfam" id="PF07238">
    <property type="entry name" value="PilZ"/>
    <property type="match status" value="1"/>
</dbReference>
<dbReference type="GO" id="GO:0035438">
    <property type="term" value="F:cyclic-di-GMP binding"/>
    <property type="evidence" value="ECO:0007669"/>
    <property type="project" value="InterPro"/>
</dbReference>
<reference evidence="2 3" key="1">
    <citation type="submission" date="2019-08" db="EMBL/GenBank/DDBJ databases">
        <title>Parahaliea maris sp. nov., isolated from the surface seawater.</title>
        <authorList>
            <person name="Liu Y."/>
        </authorList>
    </citation>
    <scope>NUCLEOTIDE SEQUENCE [LARGE SCALE GENOMIC DNA]</scope>
    <source>
        <strain evidence="2 3">HSLHS9</strain>
    </source>
</reference>
<dbReference type="Proteomes" id="UP000321039">
    <property type="component" value="Unassembled WGS sequence"/>
</dbReference>
<accession>A0A5C9AA70</accession>
<name>A0A5C9AA70_9GAMM</name>
<protein>
    <submittedName>
        <fullName evidence="2">PilZ domain-containing protein</fullName>
    </submittedName>
</protein>
<dbReference type="InterPro" id="IPR009875">
    <property type="entry name" value="PilZ_domain"/>
</dbReference>
<proteinExistence type="predicted"/>
<evidence type="ECO:0000313" key="3">
    <source>
        <dbReference type="Proteomes" id="UP000321039"/>
    </source>
</evidence>
<sequence>MDTMNFGDLAISEHEEGIEFSIGQLSSADISSSDIPLLINFLKQHLNESANRRSSWRLPLTGLRNTEADHLRVTALGGDTEQAVTAIDISLTGIFIESSQPLGERGEDVYVRLELLGLAVEVRGLIVRQDKTMTRCALQFPDCLDKGGRPNPPEALSDIFYKLEQVWLDKQLTLEWR</sequence>
<dbReference type="SUPFAM" id="SSF141371">
    <property type="entry name" value="PilZ domain-like"/>
    <property type="match status" value="1"/>
</dbReference>
<comment type="caution">
    <text evidence="2">The sequence shown here is derived from an EMBL/GenBank/DDBJ whole genome shotgun (WGS) entry which is preliminary data.</text>
</comment>
<keyword evidence="3" id="KW-1185">Reference proteome</keyword>